<feature type="compositionally biased region" description="Polar residues" evidence="1">
    <location>
        <begin position="237"/>
        <end position="250"/>
    </location>
</feature>
<feature type="region of interest" description="Disordered" evidence="1">
    <location>
        <begin position="310"/>
        <end position="333"/>
    </location>
</feature>
<name>A0A6A6QKR3_9PEZI</name>
<evidence type="ECO:0000256" key="1">
    <source>
        <dbReference type="SAM" id="MobiDB-lite"/>
    </source>
</evidence>
<feature type="region of interest" description="Disordered" evidence="1">
    <location>
        <begin position="179"/>
        <end position="255"/>
    </location>
</feature>
<gene>
    <name evidence="2" type="ORF">BU16DRAFT_564339</name>
</gene>
<dbReference type="AlphaFoldDB" id="A0A6A6QKR3"/>
<feature type="compositionally biased region" description="Basic and acidic residues" evidence="1">
    <location>
        <begin position="198"/>
        <end position="220"/>
    </location>
</feature>
<accession>A0A6A6QKR3</accession>
<evidence type="ECO:0000313" key="2">
    <source>
        <dbReference type="EMBL" id="KAF2493048.1"/>
    </source>
</evidence>
<evidence type="ECO:0000313" key="3">
    <source>
        <dbReference type="Proteomes" id="UP000799750"/>
    </source>
</evidence>
<dbReference type="EMBL" id="MU004193">
    <property type="protein sequence ID" value="KAF2493048.1"/>
    <property type="molecule type" value="Genomic_DNA"/>
</dbReference>
<feature type="compositionally biased region" description="Low complexity" evidence="1">
    <location>
        <begin position="1"/>
        <end position="17"/>
    </location>
</feature>
<organism evidence="2 3">
    <name type="scientific">Lophium mytilinum</name>
    <dbReference type="NCBI Taxonomy" id="390894"/>
    <lineage>
        <taxon>Eukaryota</taxon>
        <taxon>Fungi</taxon>
        <taxon>Dikarya</taxon>
        <taxon>Ascomycota</taxon>
        <taxon>Pezizomycotina</taxon>
        <taxon>Dothideomycetes</taxon>
        <taxon>Pleosporomycetidae</taxon>
        <taxon>Mytilinidiales</taxon>
        <taxon>Mytilinidiaceae</taxon>
        <taxon>Lophium</taxon>
    </lineage>
</organism>
<dbReference type="OrthoDB" id="10504925at2759"/>
<protein>
    <submittedName>
        <fullName evidence="2">Uncharacterized protein</fullName>
    </submittedName>
</protein>
<dbReference type="Proteomes" id="UP000799750">
    <property type="component" value="Unassembled WGS sequence"/>
</dbReference>
<reference evidence="2" key="1">
    <citation type="journal article" date="2020" name="Stud. Mycol.">
        <title>101 Dothideomycetes genomes: a test case for predicting lifestyles and emergence of pathogens.</title>
        <authorList>
            <person name="Haridas S."/>
            <person name="Albert R."/>
            <person name="Binder M."/>
            <person name="Bloem J."/>
            <person name="Labutti K."/>
            <person name="Salamov A."/>
            <person name="Andreopoulos B."/>
            <person name="Baker S."/>
            <person name="Barry K."/>
            <person name="Bills G."/>
            <person name="Bluhm B."/>
            <person name="Cannon C."/>
            <person name="Castanera R."/>
            <person name="Culley D."/>
            <person name="Daum C."/>
            <person name="Ezra D."/>
            <person name="Gonzalez J."/>
            <person name="Henrissat B."/>
            <person name="Kuo A."/>
            <person name="Liang C."/>
            <person name="Lipzen A."/>
            <person name="Lutzoni F."/>
            <person name="Magnuson J."/>
            <person name="Mondo S."/>
            <person name="Nolan M."/>
            <person name="Ohm R."/>
            <person name="Pangilinan J."/>
            <person name="Park H.-J."/>
            <person name="Ramirez L."/>
            <person name="Alfaro M."/>
            <person name="Sun H."/>
            <person name="Tritt A."/>
            <person name="Yoshinaga Y."/>
            <person name="Zwiers L.-H."/>
            <person name="Turgeon B."/>
            <person name="Goodwin S."/>
            <person name="Spatafora J."/>
            <person name="Crous P."/>
            <person name="Grigoriev I."/>
        </authorList>
    </citation>
    <scope>NUCLEOTIDE SEQUENCE</scope>
    <source>
        <strain evidence="2">CBS 269.34</strain>
    </source>
</reference>
<proteinExistence type="predicted"/>
<sequence length="346" mass="38409">MDNHLQAQTSASNATSPPATPSTPEPFFPNGFTPYPFIPPFFRNPFDNGHRPERVPSIMKSAAPGRHYQQSPPKRDRIKRLSFSIPSEYPWEEPSIPLPSLAEFHGLIPVTYTVNVRPGLLPPPGFPLHSAIRVEDENVHALSVAAEERLRLLRKEVDERASQMLAGVAPDQLAAALQEAFDSDTDGRRPVYRRRRRGGVESRRRVVKEPKLRNPHKDAELEQEQEAPALDAYGENSPPNLQQVPNTTTPERVGGKLPRDALLALGRLVISGKKASRTVADGAYERLKAEIPADLKGLVLKPRAREREREMKEVTWWDQAPAPAEPGGGDAAQVDDEAALFDTEGY</sequence>
<feature type="region of interest" description="Disordered" evidence="1">
    <location>
        <begin position="1"/>
        <end position="26"/>
    </location>
</feature>
<feature type="region of interest" description="Disordered" evidence="1">
    <location>
        <begin position="49"/>
        <end position="75"/>
    </location>
</feature>
<keyword evidence="3" id="KW-1185">Reference proteome</keyword>